<dbReference type="Proteomes" id="UP000001645">
    <property type="component" value="Chromosome 5"/>
</dbReference>
<feature type="compositionally biased region" description="Basic and acidic residues" evidence="8">
    <location>
        <begin position="843"/>
        <end position="856"/>
    </location>
</feature>
<feature type="compositionally biased region" description="Polar residues" evidence="8">
    <location>
        <begin position="370"/>
        <end position="380"/>
    </location>
</feature>
<sequence length="1314" mass="147380">MSRKDHPCIRWTGGGCRRIPIFVFHADAILTNDSYLRLIGERYHLSYKIVRTDSRLVRSILTAHGFHEVHPNSSDYNLMWTGSHLKPYLLRSLTDIQKVNHFPRSYELTRKDRLYKNVSRMQLSHGFKTFHILPQTFILPAEYQEFCSTYSKDRGPWIVKPVASSRGRGVYLINNSLTSDNFISDFKFDVRLYVLVTSYDPLVIYLYEEGLARFATVRYDQTSKNIKNQFMHLTNYSVNKKSGDYVSCDDPEVEDYGNKWSMSAMLRYLKQEGRDTAALMASVEDLIIKTVVSAELAIATACKTFLSHRGSCFELYGFDVLIDDTLKPWLLEVNLSPSLACDAPLDLKIKASMLSDMFTLVGFVCQDPGQRSSRTVYHSSESVRRNPYQKLQRPVSAQSQPTNTRLRTRPLSASDAEMKNFMSSGREKATGRQGSSVLGLSMEEIKVLRRVRDENERRGGFIRIFPTPLTWDLYGSFLEYKTSMNYMLATRLFQDRDKMKGDFFTGRSREDLNGRLDMNLEAVDSHSLFYERKLVSLELRKHRRCRTKARAAQTRLSGTSQPTKLSLTDTEGEEEEGAAGEDEEQGGTLGSLSNSQLKSKPKLSDPEKTSSKERLTEKLDKKTRNEGGPFLEKTDSKSQFNLLQILKKNGNLSKVQARRAFSAYLQHVQLRLMKDAGDQFQNAAWAAKEDEQMELVVHFLKRAASNLQKSLRMLLPSRHLGLNDRRRILAHQLGEFIICYNKETEQMVQKRSKKKQEEEEEGVNPEGFQNFITRASERDLEEVLTFYTQKNKSASVFLGTNSGTTKPKNTSNQSENQPQGDHPEVMKKIKGDQPKGSVADLPVEGRVRDCKPKEVKSTYPERSTFSLNAEVKLPRCCPPSAASSASGATFRRSTSSQLSSQPAASGNPQVPGRCSLPTPPSGLKLIHSSSSLPSSQSQSTATDCSSVFANPMSSEASSLSGLHRCSGSYTIGPLSSFQRAAQIYSQRLSRSTSARAGLRHRSPSGQRVSSVMMNKGTEDAPSLGKRYSPSMVAAELQQLAEKHAACQYSPPSHISLLTQQVCKGNATVPPGYRSALNRKGPLWAVQSDTLTDDRRCISSAQESILANKQKCDDFSFLRAPESDRFAWEGEVENSVYSRVTRSPLAHPNYQLNLAVQQLQQQKLQSRQLLEQSQTRHQALFASYSQSSTSHVPMSPGSGAHKTSSATSSIQKAASLHKVMPSQCTPSQLVPKPPANHRQAVVRKTAAQRISKVTSVERQLNGFQNSLRSAASCEPGSNSTGEKMLKNVAGKKTWLKWPLCFRLWLKDALLFKLGL</sequence>
<dbReference type="SUPFAM" id="SSF56059">
    <property type="entry name" value="Glutathione synthetase ATP-binding domain-like"/>
    <property type="match status" value="1"/>
</dbReference>
<evidence type="ECO:0000256" key="2">
    <source>
        <dbReference type="ARBA" id="ARBA00022598"/>
    </source>
</evidence>
<feature type="compositionally biased region" description="Polar residues" evidence="8">
    <location>
        <begin position="897"/>
        <end position="908"/>
    </location>
</feature>
<proteinExistence type="inferred from homology"/>
<dbReference type="InParanoid" id="G1NJF7"/>
<gene>
    <name evidence="9" type="primary">TTLL5</name>
</gene>
<keyword evidence="3" id="KW-0493">Microtubule</keyword>
<dbReference type="PANTHER" id="PTHR12241">
    <property type="entry name" value="TUBULIN POLYGLUTAMYLASE"/>
    <property type="match status" value="1"/>
</dbReference>
<feature type="region of interest" description="Disordered" evidence="8">
    <location>
        <begin position="546"/>
        <end position="633"/>
    </location>
</feature>
<protein>
    <recommendedName>
        <fullName evidence="6">Tubulin--tyrosine ligase-like protein 5</fullName>
    </recommendedName>
</protein>
<dbReference type="GeneTree" id="ENSGT00940000162910"/>
<dbReference type="FunFam" id="3.30.470.20:FF:000009">
    <property type="entry name" value="tubulin polyglutamylase TTLL5 isoform X1"/>
    <property type="match status" value="1"/>
</dbReference>
<feature type="compositionally biased region" description="Polar residues" evidence="8">
    <location>
        <begin position="797"/>
        <end position="819"/>
    </location>
</feature>
<evidence type="ECO:0000256" key="7">
    <source>
        <dbReference type="ARBA" id="ARBA00049274"/>
    </source>
</evidence>
<feature type="compositionally biased region" description="Polar residues" evidence="8">
    <location>
        <begin position="554"/>
        <end position="569"/>
    </location>
</feature>
<accession>G1NJF7</accession>
<dbReference type="GO" id="GO:0015631">
    <property type="term" value="F:tubulin binding"/>
    <property type="evidence" value="ECO:0007669"/>
    <property type="project" value="TreeGrafter"/>
</dbReference>
<evidence type="ECO:0000313" key="9">
    <source>
        <dbReference type="Ensembl" id="ENSMGAP00000013464.3"/>
    </source>
</evidence>
<dbReference type="GO" id="GO:0009566">
    <property type="term" value="P:fertilization"/>
    <property type="evidence" value="ECO:0007669"/>
    <property type="project" value="Ensembl"/>
</dbReference>
<dbReference type="GO" id="GO:0036064">
    <property type="term" value="C:ciliary basal body"/>
    <property type="evidence" value="ECO:0007669"/>
    <property type="project" value="Ensembl"/>
</dbReference>
<evidence type="ECO:0000313" key="10">
    <source>
        <dbReference type="Proteomes" id="UP000001645"/>
    </source>
</evidence>
<dbReference type="Pfam" id="PF03133">
    <property type="entry name" value="TTL"/>
    <property type="match status" value="1"/>
</dbReference>
<dbReference type="Ensembl" id="ENSMGAT00000014372.3">
    <property type="protein sequence ID" value="ENSMGAP00000013464.3"/>
    <property type="gene ID" value="ENSMGAG00000012764.3"/>
</dbReference>
<reference evidence="9 10" key="1">
    <citation type="journal article" date="2010" name="PLoS Biol.">
        <title>Multi-platform next-generation sequencing of the domestic turkey (Meleagris gallopavo): genome assembly and analysis.</title>
        <authorList>
            <person name="Dalloul R.A."/>
            <person name="Long J.A."/>
            <person name="Zimin A.V."/>
            <person name="Aslam L."/>
            <person name="Beal K."/>
            <person name="Blomberg L.A."/>
            <person name="Bouffard P."/>
            <person name="Burt D.W."/>
            <person name="Crasta O."/>
            <person name="Crooijmans R.P."/>
            <person name="Cooper K."/>
            <person name="Coulombe R.A."/>
            <person name="De S."/>
            <person name="Delany M.E."/>
            <person name="Dodgson J.B."/>
            <person name="Dong J.J."/>
            <person name="Evans C."/>
            <person name="Frederickson K.M."/>
            <person name="Flicek P."/>
            <person name="Florea L."/>
            <person name="Folkerts O."/>
            <person name="Groenen M.A."/>
            <person name="Harkins T.T."/>
            <person name="Herrero J."/>
            <person name="Hoffmann S."/>
            <person name="Megens H.J."/>
            <person name="Jiang A."/>
            <person name="de Jong P."/>
            <person name="Kaiser P."/>
            <person name="Kim H."/>
            <person name="Kim K.W."/>
            <person name="Kim S."/>
            <person name="Langenberger D."/>
            <person name="Lee M.K."/>
            <person name="Lee T."/>
            <person name="Mane S."/>
            <person name="Marcais G."/>
            <person name="Marz M."/>
            <person name="McElroy A.P."/>
            <person name="Modise T."/>
            <person name="Nefedov M."/>
            <person name="Notredame C."/>
            <person name="Paton I.R."/>
            <person name="Payne W.S."/>
            <person name="Pertea G."/>
            <person name="Prickett D."/>
            <person name="Puiu D."/>
            <person name="Qioa D."/>
            <person name="Raineri E."/>
            <person name="Ruffier M."/>
            <person name="Salzberg S.L."/>
            <person name="Schatz M.C."/>
            <person name="Scheuring C."/>
            <person name="Schmidt C.J."/>
            <person name="Schroeder S."/>
            <person name="Searle S.M."/>
            <person name="Smith E.J."/>
            <person name="Smith J."/>
            <person name="Sonstegard T.S."/>
            <person name="Stadler P.F."/>
            <person name="Tafer H."/>
            <person name="Tu Z.J."/>
            <person name="Van Tassell C.P."/>
            <person name="Vilella A.J."/>
            <person name="Williams K.P."/>
            <person name="Yorke J.A."/>
            <person name="Zhang L."/>
            <person name="Zhang H.B."/>
            <person name="Zhang X."/>
            <person name="Zhang Y."/>
            <person name="Reed K.M."/>
        </authorList>
    </citation>
    <scope>NUCLEOTIDE SEQUENCE [LARGE SCALE GENOMIC DNA]</scope>
</reference>
<evidence type="ECO:0000256" key="8">
    <source>
        <dbReference type="SAM" id="MobiDB-lite"/>
    </source>
</evidence>
<feature type="region of interest" description="Disordered" evidence="8">
    <location>
        <begin position="797"/>
        <end position="861"/>
    </location>
</feature>
<keyword evidence="2" id="KW-0436">Ligase</keyword>
<keyword evidence="4" id="KW-0547">Nucleotide-binding</keyword>
<reference evidence="9" key="2">
    <citation type="submission" date="2025-08" db="UniProtKB">
        <authorList>
            <consortium name="Ensembl"/>
        </authorList>
    </citation>
    <scope>IDENTIFICATION</scope>
</reference>
<dbReference type="GO" id="GO:0070740">
    <property type="term" value="F:tubulin-glutamic acid ligase activity"/>
    <property type="evidence" value="ECO:0007669"/>
    <property type="project" value="Ensembl"/>
</dbReference>
<feature type="compositionally biased region" description="Basic and acidic residues" evidence="8">
    <location>
        <begin position="602"/>
        <end position="625"/>
    </location>
</feature>
<dbReference type="GO" id="GO:0097731">
    <property type="term" value="C:9+0 non-motile cilium"/>
    <property type="evidence" value="ECO:0007669"/>
    <property type="project" value="Ensembl"/>
</dbReference>
<feature type="compositionally biased region" description="Low complexity" evidence="8">
    <location>
        <begin position="881"/>
        <end position="896"/>
    </location>
</feature>
<keyword evidence="10" id="KW-1185">Reference proteome</keyword>
<dbReference type="GO" id="GO:0005874">
    <property type="term" value="C:microtubule"/>
    <property type="evidence" value="ECO:0007669"/>
    <property type="project" value="UniProtKB-KW"/>
</dbReference>
<name>G1NJF7_MELGA</name>
<dbReference type="Gene3D" id="3.30.470.20">
    <property type="entry name" value="ATP-grasp fold, B domain"/>
    <property type="match status" value="1"/>
</dbReference>
<feature type="region of interest" description="Disordered" evidence="8">
    <location>
        <begin position="370"/>
        <end position="412"/>
    </location>
</feature>
<comment type="similarity">
    <text evidence="1">Belongs to the tubulin--tyrosine ligase family.</text>
</comment>
<organism evidence="9 10">
    <name type="scientific">Meleagris gallopavo</name>
    <name type="common">Wild turkey</name>
    <dbReference type="NCBI Taxonomy" id="9103"/>
    <lineage>
        <taxon>Eukaryota</taxon>
        <taxon>Metazoa</taxon>
        <taxon>Chordata</taxon>
        <taxon>Craniata</taxon>
        <taxon>Vertebrata</taxon>
        <taxon>Euteleostomi</taxon>
        <taxon>Archelosauria</taxon>
        <taxon>Archosauria</taxon>
        <taxon>Dinosauria</taxon>
        <taxon>Saurischia</taxon>
        <taxon>Theropoda</taxon>
        <taxon>Coelurosauria</taxon>
        <taxon>Aves</taxon>
        <taxon>Neognathae</taxon>
        <taxon>Galloanserae</taxon>
        <taxon>Galliformes</taxon>
        <taxon>Phasianidae</taxon>
        <taxon>Meleagridinae</taxon>
        <taxon>Meleagris</taxon>
    </lineage>
</organism>
<comment type="catalytic activity">
    <reaction evidence="7">
        <text>L-glutamyl-[protein] + L-glutamate + ATP = gamma-L-glutamyl-L-glutamyl-[protein] + ADP + phosphate + H(+)</text>
        <dbReference type="Rhea" id="RHEA:60144"/>
        <dbReference type="Rhea" id="RHEA-COMP:10208"/>
        <dbReference type="Rhea" id="RHEA-COMP:15517"/>
        <dbReference type="ChEBI" id="CHEBI:15378"/>
        <dbReference type="ChEBI" id="CHEBI:29973"/>
        <dbReference type="ChEBI" id="CHEBI:29985"/>
        <dbReference type="ChEBI" id="CHEBI:30616"/>
        <dbReference type="ChEBI" id="CHEBI:43474"/>
        <dbReference type="ChEBI" id="CHEBI:143622"/>
        <dbReference type="ChEBI" id="CHEBI:456216"/>
    </reaction>
    <physiologicalReaction direction="left-to-right" evidence="7">
        <dbReference type="Rhea" id="RHEA:60145"/>
    </physiologicalReaction>
</comment>
<evidence type="ECO:0000256" key="6">
    <source>
        <dbReference type="ARBA" id="ARBA00041448"/>
    </source>
</evidence>
<dbReference type="PROSITE" id="PS51221">
    <property type="entry name" value="TTL"/>
    <property type="match status" value="1"/>
</dbReference>
<dbReference type="PANTHER" id="PTHR12241:SF145">
    <property type="entry name" value="TUBULIN POLYGLUTAMYLASE TTLL5"/>
    <property type="match status" value="1"/>
</dbReference>
<feature type="region of interest" description="Disordered" evidence="8">
    <location>
        <begin position="1182"/>
        <end position="1205"/>
    </location>
</feature>
<dbReference type="HOGENOM" id="CLU_006704_1_0_1"/>
<reference evidence="9" key="3">
    <citation type="submission" date="2025-09" db="UniProtKB">
        <authorList>
            <consortium name="Ensembl"/>
        </authorList>
    </citation>
    <scope>IDENTIFICATION</scope>
</reference>
<evidence type="ECO:0000256" key="3">
    <source>
        <dbReference type="ARBA" id="ARBA00022701"/>
    </source>
</evidence>
<feature type="region of interest" description="Disordered" evidence="8">
    <location>
        <begin position="881"/>
        <end position="942"/>
    </location>
</feature>
<dbReference type="GO" id="GO:0005524">
    <property type="term" value="F:ATP binding"/>
    <property type="evidence" value="ECO:0007669"/>
    <property type="project" value="UniProtKB-KW"/>
</dbReference>
<feature type="compositionally biased region" description="Basic and acidic residues" evidence="8">
    <location>
        <begin position="821"/>
        <end position="833"/>
    </location>
</feature>
<feature type="compositionally biased region" description="Polar residues" evidence="8">
    <location>
        <begin position="1003"/>
        <end position="1012"/>
    </location>
</feature>
<feature type="compositionally biased region" description="Polar residues" evidence="8">
    <location>
        <begin position="1182"/>
        <end position="1191"/>
    </location>
</feature>
<evidence type="ECO:0000256" key="5">
    <source>
        <dbReference type="ARBA" id="ARBA00022840"/>
    </source>
</evidence>
<feature type="region of interest" description="Disordered" evidence="8">
    <location>
        <begin position="988"/>
        <end position="1025"/>
    </location>
</feature>
<evidence type="ECO:0000256" key="1">
    <source>
        <dbReference type="ARBA" id="ARBA00006820"/>
    </source>
</evidence>
<evidence type="ECO:0000256" key="4">
    <source>
        <dbReference type="ARBA" id="ARBA00022741"/>
    </source>
</evidence>
<feature type="compositionally biased region" description="Acidic residues" evidence="8">
    <location>
        <begin position="570"/>
        <end position="585"/>
    </location>
</feature>
<dbReference type="InterPro" id="IPR004344">
    <property type="entry name" value="TTL/TTLL_fam"/>
</dbReference>
<dbReference type="Bgee" id="ENSMGAG00000012764">
    <property type="expression patterns" value="Expressed in bursa of Fabricius and 18 other cell types or tissues"/>
</dbReference>
<keyword evidence="5" id="KW-0067">ATP-binding</keyword>
<dbReference type="GO" id="GO:0007288">
    <property type="term" value="P:sperm axoneme assembly"/>
    <property type="evidence" value="ECO:0007669"/>
    <property type="project" value="Ensembl"/>
</dbReference>
<feature type="region of interest" description="Disordered" evidence="8">
    <location>
        <begin position="750"/>
        <end position="772"/>
    </location>
</feature>
<feature type="compositionally biased region" description="Polar residues" evidence="8">
    <location>
        <begin position="395"/>
        <end position="405"/>
    </location>
</feature>
<feature type="compositionally biased region" description="Low complexity" evidence="8">
    <location>
        <begin position="928"/>
        <end position="939"/>
    </location>
</feature>